<feature type="transmembrane region" description="Helical" evidence="8">
    <location>
        <begin position="410"/>
        <end position="428"/>
    </location>
</feature>
<keyword evidence="6 8" id="KW-0472">Membrane</keyword>
<keyword evidence="11" id="KW-1185">Reference proteome</keyword>
<dbReference type="Pfam" id="PF13962">
    <property type="entry name" value="PGG"/>
    <property type="match status" value="1"/>
</dbReference>
<evidence type="ECO:0000256" key="6">
    <source>
        <dbReference type="ARBA" id="ARBA00023136"/>
    </source>
</evidence>
<evidence type="ECO:0000256" key="3">
    <source>
        <dbReference type="ARBA" id="ARBA00022737"/>
    </source>
</evidence>
<keyword evidence="2 8" id="KW-0812">Transmembrane</keyword>
<dbReference type="EnsemblPlants" id="TraesCS3B02G000900.1">
    <property type="protein sequence ID" value="TraesCS3B02G000900.1"/>
    <property type="gene ID" value="TraesCS3B02G000900"/>
</dbReference>
<dbReference type="SUPFAM" id="SSF48403">
    <property type="entry name" value="Ankyrin repeat"/>
    <property type="match status" value="1"/>
</dbReference>
<dbReference type="InterPro" id="IPR002110">
    <property type="entry name" value="Ankyrin_rpt"/>
</dbReference>
<feature type="transmembrane region" description="Helical" evidence="8">
    <location>
        <begin position="298"/>
        <end position="317"/>
    </location>
</feature>
<dbReference type="GO" id="GO:0016020">
    <property type="term" value="C:membrane"/>
    <property type="evidence" value="ECO:0000318"/>
    <property type="project" value="GO_Central"/>
</dbReference>
<evidence type="ECO:0000259" key="9">
    <source>
        <dbReference type="Pfam" id="PF13962"/>
    </source>
</evidence>
<dbReference type="PANTHER" id="PTHR24186:SF50">
    <property type="entry name" value="ANKYRIN REPEAT-CONTAINING PROTEIN ITN1-LIKE ISOFORM X1"/>
    <property type="match status" value="1"/>
</dbReference>
<dbReference type="Gramene" id="TraesCS3B03G0002300.1">
    <property type="protein sequence ID" value="TraesCS3B03G0002300.1.CDS"/>
    <property type="gene ID" value="TraesCS3B03G0002300"/>
</dbReference>
<dbReference type="PANTHER" id="PTHR24186">
    <property type="entry name" value="PROTEIN PHOSPHATASE 1 REGULATORY SUBUNIT"/>
    <property type="match status" value="1"/>
</dbReference>
<keyword evidence="7" id="KW-0175">Coiled coil</keyword>
<comment type="subcellular location">
    <subcellularLocation>
        <location evidence="1">Membrane</location>
        <topology evidence="1">Multi-pass membrane protein</topology>
    </subcellularLocation>
</comment>
<sequence length="483" mass="54144">MLHRTSGGNLSYSGPDGQNALHAAVHHPYGMVQLLLDWNNDLSEHKDKNGCTPLHSLVSVQSEDYIPRFFFCFHNVKSLLEKHATRQVLGANPSAAYQHDSNGLLPVHIAALMDRKVAIGILLKRCRGCIALRDKQGRSFLHIAVKNKVYRIVKYACQERVFAPILNARDNDGYTALHVAVEVGDLFVFCYLLRNPKVLLNVRNNKDETPLDLARSKKRTSFYFRQNPEIVIHRTLIDAGARHGSFWRGHVQQLCIQNQLSNLKDVENQSKEVVEANHKKKEKKEKKDSDEVTESSRALGILSVLITTVTFGAAFSVPPSIKQADNSKGDNPRLFNAWYFSVFMLANAGAFVYSSIATLCLMISSTSMVKLDIRRAAFRISTFFASHSLTYLTIAFALGIHIVLAPAGRTIAPAIYTVSLSLLLWQHGGSVGEIFHTYKPLSVRRGHKFAFCLFIRHISLWAISQLWPFTLFIYASAGNKPIP</sequence>
<feature type="transmembrane region" description="Helical" evidence="8">
    <location>
        <begin position="337"/>
        <end position="363"/>
    </location>
</feature>
<dbReference type="Gramene" id="TraesCS3B02G000900.1">
    <property type="protein sequence ID" value="TraesCS3B02G000900.1"/>
    <property type="gene ID" value="TraesCS3B02G000900"/>
</dbReference>
<feature type="transmembrane region" description="Helical" evidence="8">
    <location>
        <begin position="384"/>
        <end position="404"/>
    </location>
</feature>
<dbReference type="AlphaFoldDB" id="A0A3B6FE50"/>
<dbReference type="Pfam" id="PF13857">
    <property type="entry name" value="Ank_5"/>
    <property type="match status" value="1"/>
</dbReference>
<keyword evidence="4 8" id="KW-1133">Transmembrane helix</keyword>
<evidence type="ECO:0000256" key="7">
    <source>
        <dbReference type="SAM" id="Coils"/>
    </source>
</evidence>
<reference evidence="10" key="2">
    <citation type="submission" date="2018-10" db="UniProtKB">
        <authorList>
            <consortium name="EnsemblPlants"/>
        </authorList>
    </citation>
    <scope>IDENTIFICATION</scope>
</reference>
<feature type="transmembrane region" description="Helical" evidence="8">
    <location>
        <begin position="449"/>
        <end position="475"/>
    </location>
</feature>
<evidence type="ECO:0000313" key="11">
    <source>
        <dbReference type="Proteomes" id="UP000019116"/>
    </source>
</evidence>
<organism evidence="10">
    <name type="scientific">Triticum aestivum</name>
    <name type="common">Wheat</name>
    <dbReference type="NCBI Taxonomy" id="4565"/>
    <lineage>
        <taxon>Eukaryota</taxon>
        <taxon>Viridiplantae</taxon>
        <taxon>Streptophyta</taxon>
        <taxon>Embryophyta</taxon>
        <taxon>Tracheophyta</taxon>
        <taxon>Spermatophyta</taxon>
        <taxon>Magnoliopsida</taxon>
        <taxon>Liliopsida</taxon>
        <taxon>Poales</taxon>
        <taxon>Poaceae</taxon>
        <taxon>BOP clade</taxon>
        <taxon>Pooideae</taxon>
        <taxon>Triticodae</taxon>
        <taxon>Triticeae</taxon>
        <taxon>Triticinae</taxon>
        <taxon>Triticum</taxon>
    </lineage>
</organism>
<dbReference type="SMART" id="SM00248">
    <property type="entry name" value="ANK"/>
    <property type="match status" value="4"/>
</dbReference>
<evidence type="ECO:0000256" key="8">
    <source>
        <dbReference type="SAM" id="Phobius"/>
    </source>
</evidence>
<keyword evidence="3" id="KW-0677">Repeat</keyword>
<dbReference type="InterPro" id="IPR026961">
    <property type="entry name" value="PGG_dom"/>
</dbReference>
<accession>A0A3B6FE50</accession>
<dbReference type="Gramene" id="TraesRN3B0100002500.1">
    <property type="protein sequence ID" value="TraesRN3B0100002500.1"/>
    <property type="gene ID" value="TraesRN3B0100002500"/>
</dbReference>
<keyword evidence="5" id="KW-0040">ANK repeat</keyword>
<name>A0A3B6FE50_WHEAT</name>
<proteinExistence type="predicted"/>
<feature type="coiled-coil region" evidence="7">
    <location>
        <begin position="256"/>
        <end position="286"/>
    </location>
</feature>
<evidence type="ECO:0000313" key="10">
    <source>
        <dbReference type="EnsemblPlants" id="TraesCS3B02G000900.1"/>
    </source>
</evidence>
<dbReference type="Proteomes" id="UP000019116">
    <property type="component" value="Chromosome 3B"/>
</dbReference>
<dbReference type="SMR" id="A0A3B6FE50"/>
<dbReference type="OMA" id="YACQERV"/>
<evidence type="ECO:0000256" key="5">
    <source>
        <dbReference type="ARBA" id="ARBA00023043"/>
    </source>
</evidence>
<dbReference type="STRING" id="4565.A0A3B6FE50"/>
<evidence type="ECO:0000256" key="2">
    <source>
        <dbReference type="ARBA" id="ARBA00022692"/>
    </source>
</evidence>
<dbReference type="OrthoDB" id="341259at2759"/>
<dbReference type="InterPro" id="IPR036770">
    <property type="entry name" value="Ankyrin_rpt-contain_sf"/>
</dbReference>
<evidence type="ECO:0000256" key="4">
    <source>
        <dbReference type="ARBA" id="ARBA00022989"/>
    </source>
</evidence>
<reference evidence="10" key="1">
    <citation type="submission" date="2018-08" db="EMBL/GenBank/DDBJ databases">
        <authorList>
            <person name="Rossello M."/>
        </authorList>
    </citation>
    <scope>NUCLEOTIDE SEQUENCE [LARGE SCALE GENOMIC DNA]</scope>
    <source>
        <strain evidence="10">cv. Chinese Spring</strain>
    </source>
</reference>
<dbReference type="Gene3D" id="1.25.40.20">
    <property type="entry name" value="Ankyrin repeat-containing domain"/>
    <property type="match status" value="1"/>
</dbReference>
<evidence type="ECO:0000256" key="1">
    <source>
        <dbReference type="ARBA" id="ARBA00004141"/>
    </source>
</evidence>
<feature type="domain" description="PGG" evidence="9">
    <location>
        <begin position="292"/>
        <end position="403"/>
    </location>
</feature>
<protein>
    <recommendedName>
        <fullName evidence="9">PGG domain-containing protein</fullName>
    </recommendedName>
</protein>